<protein>
    <submittedName>
        <fullName evidence="1">Uncharacterized protein</fullName>
    </submittedName>
</protein>
<dbReference type="Proteomes" id="UP000823614">
    <property type="component" value="Unassembled WGS sequence"/>
</dbReference>
<dbReference type="AlphaFoldDB" id="A0A9D9H8P6"/>
<reference evidence="1" key="1">
    <citation type="submission" date="2020-10" db="EMBL/GenBank/DDBJ databases">
        <authorList>
            <person name="Gilroy R."/>
        </authorList>
    </citation>
    <scope>NUCLEOTIDE SEQUENCE</scope>
    <source>
        <strain evidence="1">C6-149</strain>
    </source>
</reference>
<proteinExistence type="predicted"/>
<evidence type="ECO:0000313" key="1">
    <source>
        <dbReference type="EMBL" id="MBO8441959.1"/>
    </source>
</evidence>
<dbReference type="EMBL" id="JADIMP010000095">
    <property type="protein sequence ID" value="MBO8441959.1"/>
    <property type="molecule type" value="Genomic_DNA"/>
</dbReference>
<gene>
    <name evidence="1" type="ORF">IAA89_05970</name>
</gene>
<sequence>MKHKNLKLMALGLLSGTTALSTIFIAQKKLNYKHNYYALLNEIKQQLIKNNLIIKTTWTNYPNIKDFIANGLCNGGIICYQKNCNDPIIYKFTINLIENKIINVVH</sequence>
<evidence type="ECO:0000313" key="2">
    <source>
        <dbReference type="Proteomes" id="UP000823614"/>
    </source>
</evidence>
<organism evidence="1 2">
    <name type="scientific">Candidatus Gallilactobacillus intestinavium</name>
    <dbReference type="NCBI Taxonomy" id="2840838"/>
    <lineage>
        <taxon>Bacteria</taxon>
        <taxon>Bacillati</taxon>
        <taxon>Bacillota</taxon>
        <taxon>Bacilli</taxon>
        <taxon>Lactobacillales</taxon>
        <taxon>Lactobacillaceae</taxon>
        <taxon>Lactobacillaceae incertae sedis</taxon>
        <taxon>Candidatus Gallilactobacillus</taxon>
    </lineage>
</organism>
<name>A0A9D9H8P6_9LACO</name>
<accession>A0A9D9H8P6</accession>
<comment type="caution">
    <text evidence="1">The sequence shown here is derived from an EMBL/GenBank/DDBJ whole genome shotgun (WGS) entry which is preliminary data.</text>
</comment>
<reference evidence="1" key="2">
    <citation type="journal article" date="2021" name="PeerJ">
        <title>Extensive microbial diversity within the chicken gut microbiome revealed by metagenomics and culture.</title>
        <authorList>
            <person name="Gilroy R."/>
            <person name="Ravi A."/>
            <person name="Getino M."/>
            <person name="Pursley I."/>
            <person name="Horton D.L."/>
            <person name="Alikhan N.F."/>
            <person name="Baker D."/>
            <person name="Gharbi K."/>
            <person name="Hall N."/>
            <person name="Watson M."/>
            <person name="Adriaenssens E.M."/>
            <person name="Foster-Nyarko E."/>
            <person name="Jarju S."/>
            <person name="Secka A."/>
            <person name="Antonio M."/>
            <person name="Oren A."/>
            <person name="Chaudhuri R.R."/>
            <person name="La Ragione R."/>
            <person name="Hildebrand F."/>
            <person name="Pallen M.J."/>
        </authorList>
    </citation>
    <scope>NUCLEOTIDE SEQUENCE</scope>
    <source>
        <strain evidence="1">C6-149</strain>
    </source>
</reference>